<keyword evidence="2" id="KW-1185">Reference proteome</keyword>
<reference evidence="1 2" key="1">
    <citation type="submission" date="2018-01" db="EMBL/GenBank/DDBJ databases">
        <authorList>
            <person name="Gaut B.S."/>
            <person name="Morton B.R."/>
            <person name="Clegg M.T."/>
            <person name="Duvall M.R."/>
        </authorList>
    </citation>
    <scope>NUCLEOTIDE SEQUENCE [LARGE SCALE GENOMIC DNA]</scope>
    <source>
        <strain evidence="1">GP69</strain>
    </source>
</reference>
<gene>
    <name evidence="1" type="ORF">AMURIS_03490</name>
</gene>
<organism evidence="1 2">
    <name type="scientific">Acetatifactor muris</name>
    <dbReference type="NCBI Taxonomy" id="879566"/>
    <lineage>
        <taxon>Bacteria</taxon>
        <taxon>Bacillati</taxon>
        <taxon>Bacillota</taxon>
        <taxon>Clostridia</taxon>
        <taxon>Lachnospirales</taxon>
        <taxon>Lachnospiraceae</taxon>
        <taxon>Acetatifactor</taxon>
    </lineage>
</organism>
<dbReference type="EMBL" id="OFSM01000019">
    <property type="protein sequence ID" value="SOY30759.1"/>
    <property type="molecule type" value="Genomic_DNA"/>
</dbReference>
<dbReference type="AlphaFoldDB" id="A0A2K4ZJW3"/>
<evidence type="ECO:0000313" key="1">
    <source>
        <dbReference type="EMBL" id="SOY30759.1"/>
    </source>
</evidence>
<evidence type="ECO:0000313" key="2">
    <source>
        <dbReference type="Proteomes" id="UP000236311"/>
    </source>
</evidence>
<protein>
    <submittedName>
        <fullName evidence="1">Uncharacterized protein</fullName>
    </submittedName>
</protein>
<accession>A0A2K4ZJW3</accession>
<name>A0A2K4ZJW3_9FIRM</name>
<sequence length="35" mass="4066">MHLTRHALCRRVMDRLVLTQAGAWDMRRGGEALPF</sequence>
<dbReference type="Proteomes" id="UP000236311">
    <property type="component" value="Unassembled WGS sequence"/>
</dbReference>
<proteinExistence type="predicted"/>